<dbReference type="RefSeq" id="XP_008717187.1">
    <property type="nucleotide sequence ID" value="XM_008718965.1"/>
</dbReference>
<sequence>MPPKTSLTNDQFLAACIKHAKTKVEVNFDTLAPEIGMSKGGASNKYRAIIKGLEAEGAAWATDGNDAAAAAIAPAQVNTPRKRKAKAIDASESEASVKKPRAKKGAPAKAKVEDDPNDADESKIKDDADADIKGKGEGEGEDGNAADRKDEGTS</sequence>
<dbReference type="InterPro" id="IPR054505">
    <property type="entry name" value="Myb_DNA-bind_8"/>
</dbReference>
<accession>W2RXB7</accession>
<dbReference type="InParanoid" id="W2RXB7"/>
<evidence type="ECO:0000313" key="4">
    <source>
        <dbReference type="Proteomes" id="UP000030752"/>
    </source>
</evidence>
<evidence type="ECO:0000256" key="1">
    <source>
        <dbReference type="SAM" id="MobiDB-lite"/>
    </source>
</evidence>
<evidence type="ECO:0000259" key="2">
    <source>
        <dbReference type="Pfam" id="PF22980"/>
    </source>
</evidence>
<evidence type="ECO:0000313" key="3">
    <source>
        <dbReference type="EMBL" id="ETN40344.1"/>
    </source>
</evidence>
<feature type="compositionally biased region" description="Basic and acidic residues" evidence="1">
    <location>
        <begin position="145"/>
        <end position="154"/>
    </location>
</feature>
<dbReference type="Proteomes" id="UP000030752">
    <property type="component" value="Unassembled WGS sequence"/>
</dbReference>
<dbReference type="EMBL" id="KB822720">
    <property type="protein sequence ID" value="ETN40344.1"/>
    <property type="molecule type" value="Genomic_DNA"/>
</dbReference>
<feature type="domain" description="Myb-like DNA-binding" evidence="2">
    <location>
        <begin position="9"/>
        <end position="53"/>
    </location>
</feature>
<reference evidence="3 4" key="1">
    <citation type="submission" date="2013-03" db="EMBL/GenBank/DDBJ databases">
        <title>The Genome Sequence of Phialophora europaea CBS 101466.</title>
        <authorList>
            <consortium name="The Broad Institute Genomics Platform"/>
            <person name="Cuomo C."/>
            <person name="de Hoog S."/>
            <person name="Gorbushina A."/>
            <person name="Walker B."/>
            <person name="Young S.K."/>
            <person name="Zeng Q."/>
            <person name="Gargeya S."/>
            <person name="Fitzgerald M."/>
            <person name="Haas B."/>
            <person name="Abouelleil A."/>
            <person name="Allen A.W."/>
            <person name="Alvarado L."/>
            <person name="Arachchi H.M."/>
            <person name="Berlin A.M."/>
            <person name="Chapman S.B."/>
            <person name="Gainer-Dewar J."/>
            <person name="Goldberg J."/>
            <person name="Griggs A."/>
            <person name="Gujja S."/>
            <person name="Hansen M."/>
            <person name="Howarth C."/>
            <person name="Imamovic A."/>
            <person name="Ireland A."/>
            <person name="Larimer J."/>
            <person name="McCowan C."/>
            <person name="Murphy C."/>
            <person name="Pearson M."/>
            <person name="Poon T.W."/>
            <person name="Priest M."/>
            <person name="Roberts A."/>
            <person name="Saif S."/>
            <person name="Shea T."/>
            <person name="Sisk P."/>
            <person name="Sykes S."/>
            <person name="Wortman J."/>
            <person name="Nusbaum C."/>
            <person name="Birren B."/>
        </authorList>
    </citation>
    <scope>NUCLEOTIDE SEQUENCE [LARGE SCALE GENOMIC DNA]</scope>
    <source>
        <strain evidence="3 4">CBS 101466</strain>
    </source>
</reference>
<dbReference type="GeneID" id="19971960"/>
<proteinExistence type="predicted"/>
<gene>
    <name evidence="3" type="ORF">HMPREF1541_04621</name>
</gene>
<dbReference type="Pfam" id="PF22980">
    <property type="entry name" value="Myb_DNA-bind_8"/>
    <property type="match status" value="1"/>
</dbReference>
<keyword evidence="4" id="KW-1185">Reference proteome</keyword>
<dbReference type="HOGENOM" id="CLU_1704168_0_0_1"/>
<dbReference type="VEuPathDB" id="FungiDB:HMPREF1541_04621"/>
<dbReference type="OrthoDB" id="4151130at2759"/>
<feature type="compositionally biased region" description="Basic and acidic residues" evidence="1">
    <location>
        <begin position="110"/>
        <end position="138"/>
    </location>
</feature>
<dbReference type="eggNOG" id="ENOG502T3RS">
    <property type="taxonomic scope" value="Eukaryota"/>
</dbReference>
<feature type="region of interest" description="Disordered" evidence="1">
    <location>
        <begin position="75"/>
        <end position="154"/>
    </location>
</feature>
<dbReference type="AlphaFoldDB" id="W2RXB7"/>
<dbReference type="STRING" id="1220924.W2RXB7"/>
<organism evidence="3 4">
    <name type="scientific">Cyphellophora europaea (strain CBS 101466)</name>
    <name type="common">Phialophora europaea</name>
    <dbReference type="NCBI Taxonomy" id="1220924"/>
    <lineage>
        <taxon>Eukaryota</taxon>
        <taxon>Fungi</taxon>
        <taxon>Dikarya</taxon>
        <taxon>Ascomycota</taxon>
        <taxon>Pezizomycotina</taxon>
        <taxon>Eurotiomycetes</taxon>
        <taxon>Chaetothyriomycetidae</taxon>
        <taxon>Chaetothyriales</taxon>
        <taxon>Cyphellophoraceae</taxon>
        <taxon>Cyphellophora</taxon>
    </lineage>
</organism>
<name>W2RXB7_CYPE1</name>
<protein>
    <recommendedName>
        <fullName evidence="2">Myb-like DNA-binding domain-containing protein</fullName>
    </recommendedName>
</protein>